<keyword evidence="6" id="KW-1185">Reference proteome</keyword>
<evidence type="ECO:0000256" key="3">
    <source>
        <dbReference type="ARBA" id="ARBA00022737"/>
    </source>
</evidence>
<dbReference type="InterPro" id="IPR001611">
    <property type="entry name" value="Leu-rich_rpt"/>
</dbReference>
<keyword evidence="2" id="KW-0433">Leucine-rich repeat</keyword>
<name>A0AAW2Z2M0_9EUKA</name>
<proteinExistence type="predicted"/>
<sequence length="305" mass="34391">MKGRKKLNFQQSIDGSDADFADKALGDDGIEQLFEEVIKQSKTLKTLRLEYNNITSRGARKICEVLKQNKSVIQLNMYSNLIGDLGAYAFADLLLHNATIKKLNLNGCGITDQGVRAIAKSMKTNVTLTDLNISNSDIQEEVYYDIIEALCKRNANPNEGIEIPDFPFDPSESEASSSLSSPSLESRGSGSNIFNEFRISKNQPAPRVDYFSSATNEIEWLEEREQLRQIISSLMEVRNQNLISNGRDEDFDFVRKKFKVRIQTVEREEIGVVKDKKRPQSVMLDRKMLQEKLAKSPDAKAVAAK</sequence>
<dbReference type="GO" id="GO:0031267">
    <property type="term" value="F:small GTPase binding"/>
    <property type="evidence" value="ECO:0007669"/>
    <property type="project" value="TreeGrafter"/>
</dbReference>
<dbReference type="GO" id="GO:0005634">
    <property type="term" value="C:nucleus"/>
    <property type="evidence" value="ECO:0007669"/>
    <property type="project" value="TreeGrafter"/>
</dbReference>
<dbReference type="SUPFAM" id="SSF52047">
    <property type="entry name" value="RNI-like"/>
    <property type="match status" value="1"/>
</dbReference>
<keyword evidence="1" id="KW-0343">GTPase activation</keyword>
<keyword evidence="3" id="KW-0677">Repeat</keyword>
<dbReference type="PANTHER" id="PTHR24113:SF12">
    <property type="entry name" value="RAN GTPASE-ACTIVATING PROTEIN 1"/>
    <property type="match status" value="1"/>
</dbReference>
<dbReference type="EMBL" id="JAOPGA020000966">
    <property type="protein sequence ID" value="KAL0483523.1"/>
    <property type="molecule type" value="Genomic_DNA"/>
</dbReference>
<dbReference type="AlphaFoldDB" id="A0AAW2Z2M0"/>
<comment type="caution">
    <text evidence="5">The sequence shown here is derived from an EMBL/GenBank/DDBJ whole genome shotgun (WGS) entry which is preliminary data.</text>
</comment>
<feature type="region of interest" description="Disordered" evidence="4">
    <location>
        <begin position="161"/>
        <end position="189"/>
    </location>
</feature>
<gene>
    <name evidence="5" type="ORF">AKO1_014541</name>
</gene>
<reference evidence="5 6" key="1">
    <citation type="submission" date="2024-03" db="EMBL/GenBank/DDBJ databases">
        <title>The Acrasis kona genome and developmental transcriptomes reveal deep origins of eukaryotic multicellular pathways.</title>
        <authorList>
            <person name="Sheikh S."/>
            <person name="Fu C.-J."/>
            <person name="Brown M.W."/>
            <person name="Baldauf S.L."/>
        </authorList>
    </citation>
    <scope>NUCLEOTIDE SEQUENCE [LARGE SCALE GENOMIC DNA]</scope>
    <source>
        <strain evidence="5 6">ATCC MYA-3509</strain>
    </source>
</reference>
<protein>
    <submittedName>
        <fullName evidence="5">Uncharacterized protein</fullName>
    </submittedName>
</protein>
<organism evidence="5 6">
    <name type="scientific">Acrasis kona</name>
    <dbReference type="NCBI Taxonomy" id="1008807"/>
    <lineage>
        <taxon>Eukaryota</taxon>
        <taxon>Discoba</taxon>
        <taxon>Heterolobosea</taxon>
        <taxon>Tetramitia</taxon>
        <taxon>Eutetramitia</taxon>
        <taxon>Acrasidae</taxon>
        <taxon>Acrasis</taxon>
    </lineage>
</organism>
<dbReference type="Pfam" id="PF13516">
    <property type="entry name" value="LRR_6"/>
    <property type="match status" value="2"/>
</dbReference>
<feature type="compositionally biased region" description="Low complexity" evidence="4">
    <location>
        <begin position="173"/>
        <end position="189"/>
    </location>
</feature>
<dbReference type="InterPro" id="IPR032675">
    <property type="entry name" value="LRR_dom_sf"/>
</dbReference>
<accession>A0AAW2Z2M0</accession>
<evidence type="ECO:0000313" key="6">
    <source>
        <dbReference type="Proteomes" id="UP001431209"/>
    </source>
</evidence>
<evidence type="ECO:0000256" key="4">
    <source>
        <dbReference type="SAM" id="MobiDB-lite"/>
    </source>
</evidence>
<dbReference type="GO" id="GO:0048471">
    <property type="term" value="C:perinuclear region of cytoplasm"/>
    <property type="evidence" value="ECO:0007669"/>
    <property type="project" value="TreeGrafter"/>
</dbReference>
<dbReference type="GO" id="GO:0006913">
    <property type="term" value="P:nucleocytoplasmic transport"/>
    <property type="evidence" value="ECO:0007669"/>
    <property type="project" value="TreeGrafter"/>
</dbReference>
<dbReference type="PANTHER" id="PTHR24113">
    <property type="entry name" value="RAN GTPASE-ACTIVATING PROTEIN 1"/>
    <property type="match status" value="1"/>
</dbReference>
<dbReference type="InterPro" id="IPR027038">
    <property type="entry name" value="RanGap"/>
</dbReference>
<dbReference type="Gene3D" id="3.80.10.10">
    <property type="entry name" value="Ribonuclease Inhibitor"/>
    <property type="match status" value="1"/>
</dbReference>
<dbReference type="Proteomes" id="UP001431209">
    <property type="component" value="Unassembled WGS sequence"/>
</dbReference>
<dbReference type="GO" id="GO:0005096">
    <property type="term" value="F:GTPase activator activity"/>
    <property type="evidence" value="ECO:0007669"/>
    <property type="project" value="UniProtKB-KW"/>
</dbReference>
<evidence type="ECO:0000313" key="5">
    <source>
        <dbReference type="EMBL" id="KAL0483523.1"/>
    </source>
</evidence>
<dbReference type="GO" id="GO:0005829">
    <property type="term" value="C:cytosol"/>
    <property type="evidence" value="ECO:0007669"/>
    <property type="project" value="TreeGrafter"/>
</dbReference>
<evidence type="ECO:0000256" key="2">
    <source>
        <dbReference type="ARBA" id="ARBA00022614"/>
    </source>
</evidence>
<dbReference type="SMART" id="SM00368">
    <property type="entry name" value="LRR_RI"/>
    <property type="match status" value="3"/>
</dbReference>
<evidence type="ECO:0000256" key="1">
    <source>
        <dbReference type="ARBA" id="ARBA00022468"/>
    </source>
</evidence>